<dbReference type="GO" id="GO:0031418">
    <property type="term" value="F:L-ascorbic acid binding"/>
    <property type="evidence" value="ECO:0007669"/>
    <property type="project" value="InterPro"/>
</dbReference>
<protein>
    <recommendedName>
        <fullName evidence="6">Prolyl 4-hydroxylase alpha subunit domain-containing protein</fullName>
    </recommendedName>
</protein>
<evidence type="ECO:0000256" key="5">
    <source>
        <dbReference type="ARBA" id="ARBA00023004"/>
    </source>
</evidence>
<evidence type="ECO:0000313" key="7">
    <source>
        <dbReference type="EMBL" id="KAH7316895.1"/>
    </source>
</evidence>
<comment type="caution">
    <text evidence="7">The sequence shown here is derived from an EMBL/GenBank/DDBJ whole genome shotgun (WGS) entry which is preliminary data.</text>
</comment>
<dbReference type="GO" id="GO:0005506">
    <property type="term" value="F:iron ion binding"/>
    <property type="evidence" value="ECO:0007669"/>
    <property type="project" value="InterPro"/>
</dbReference>
<dbReference type="InterPro" id="IPR044862">
    <property type="entry name" value="Pro_4_hyd_alph_FE2OG_OXY"/>
</dbReference>
<evidence type="ECO:0000256" key="1">
    <source>
        <dbReference type="ARBA" id="ARBA00001961"/>
    </source>
</evidence>
<comment type="cofactor">
    <cofactor evidence="1">
        <name>L-ascorbate</name>
        <dbReference type="ChEBI" id="CHEBI:38290"/>
    </cofactor>
</comment>
<evidence type="ECO:0000256" key="4">
    <source>
        <dbReference type="ARBA" id="ARBA00023002"/>
    </source>
</evidence>
<dbReference type="Pfam" id="PF13640">
    <property type="entry name" value="2OG-FeII_Oxy_3"/>
    <property type="match status" value="1"/>
</dbReference>
<dbReference type="InterPro" id="IPR045054">
    <property type="entry name" value="P4HA-like"/>
</dbReference>
<dbReference type="AlphaFoldDB" id="A0A8K0SQ50"/>
<proteinExistence type="predicted"/>
<dbReference type="PANTHER" id="PTHR10869:SF241">
    <property type="entry name" value="FE2OG DIOXYGENASE DOMAIN-CONTAINING PROTEIN"/>
    <property type="match status" value="1"/>
</dbReference>
<keyword evidence="5" id="KW-0408">Iron</keyword>
<gene>
    <name evidence="7" type="ORF">B0I35DRAFT_469352</name>
</gene>
<evidence type="ECO:0000256" key="3">
    <source>
        <dbReference type="ARBA" id="ARBA00022964"/>
    </source>
</evidence>
<dbReference type="GO" id="GO:0004656">
    <property type="term" value="F:procollagen-proline 4-dioxygenase activity"/>
    <property type="evidence" value="ECO:0007669"/>
    <property type="project" value="TreeGrafter"/>
</dbReference>
<dbReference type="SUPFAM" id="SSF51197">
    <property type="entry name" value="Clavaminate synthase-like"/>
    <property type="match status" value="1"/>
</dbReference>
<dbReference type="OrthoDB" id="69177at2759"/>
<feature type="domain" description="Prolyl 4-hydroxylase alpha subunit" evidence="6">
    <location>
        <begin position="54"/>
        <end position="272"/>
    </location>
</feature>
<dbReference type="InterPro" id="IPR006620">
    <property type="entry name" value="Pro_4_hyd_alph"/>
</dbReference>
<dbReference type="EMBL" id="JAGPNK010000008">
    <property type="protein sequence ID" value="KAH7316895.1"/>
    <property type="molecule type" value="Genomic_DNA"/>
</dbReference>
<accession>A0A8K0SQ50</accession>
<evidence type="ECO:0000259" key="6">
    <source>
        <dbReference type="SMART" id="SM00702"/>
    </source>
</evidence>
<evidence type="ECO:0000256" key="2">
    <source>
        <dbReference type="ARBA" id="ARBA00022723"/>
    </source>
</evidence>
<dbReference type="GO" id="GO:0005783">
    <property type="term" value="C:endoplasmic reticulum"/>
    <property type="evidence" value="ECO:0007669"/>
    <property type="project" value="TreeGrafter"/>
</dbReference>
<organism evidence="7 8">
    <name type="scientific">Stachybotrys elegans</name>
    <dbReference type="NCBI Taxonomy" id="80388"/>
    <lineage>
        <taxon>Eukaryota</taxon>
        <taxon>Fungi</taxon>
        <taxon>Dikarya</taxon>
        <taxon>Ascomycota</taxon>
        <taxon>Pezizomycotina</taxon>
        <taxon>Sordariomycetes</taxon>
        <taxon>Hypocreomycetidae</taxon>
        <taxon>Hypocreales</taxon>
        <taxon>Stachybotryaceae</taxon>
        <taxon>Stachybotrys</taxon>
    </lineage>
</organism>
<keyword evidence="3" id="KW-0223">Dioxygenase</keyword>
<dbReference type="Gene3D" id="2.60.120.620">
    <property type="entry name" value="q2cbj1_9rhob like domain"/>
    <property type="match status" value="1"/>
</dbReference>
<dbReference type="SMART" id="SM00702">
    <property type="entry name" value="P4Hc"/>
    <property type="match status" value="1"/>
</dbReference>
<evidence type="ECO:0000313" key="8">
    <source>
        <dbReference type="Proteomes" id="UP000813444"/>
    </source>
</evidence>
<keyword evidence="2" id="KW-0479">Metal-binding</keyword>
<reference evidence="7" key="1">
    <citation type="journal article" date="2021" name="Nat. Commun.">
        <title>Genetic determinants of endophytism in the Arabidopsis root mycobiome.</title>
        <authorList>
            <person name="Mesny F."/>
            <person name="Miyauchi S."/>
            <person name="Thiergart T."/>
            <person name="Pickel B."/>
            <person name="Atanasova L."/>
            <person name="Karlsson M."/>
            <person name="Huettel B."/>
            <person name="Barry K.W."/>
            <person name="Haridas S."/>
            <person name="Chen C."/>
            <person name="Bauer D."/>
            <person name="Andreopoulos W."/>
            <person name="Pangilinan J."/>
            <person name="LaButti K."/>
            <person name="Riley R."/>
            <person name="Lipzen A."/>
            <person name="Clum A."/>
            <person name="Drula E."/>
            <person name="Henrissat B."/>
            <person name="Kohler A."/>
            <person name="Grigoriev I.V."/>
            <person name="Martin F.M."/>
            <person name="Hacquard S."/>
        </authorList>
    </citation>
    <scope>NUCLEOTIDE SEQUENCE</scope>
    <source>
        <strain evidence="7">MPI-CAGE-CH-0235</strain>
    </source>
</reference>
<keyword evidence="8" id="KW-1185">Reference proteome</keyword>
<sequence length="288" mass="32376">MASNFIKSLVATKTTYKSQHVDIPPDFLQGPSDQPITLTPVPFAAAGIPEYEGCLAVTLENVLSKEECQQLIRMAEESAINEPEDTENDSPWRPAKIAVGPGYEKAIPGYRESDRIIWDNQDIPDRVWARCAQADGLEHMLASVEEEVSKWSNPKQKGAWHFSRVNNRMRFLRYSKGNFFKPHRDSPYWYTEGDKEFMTHYTLHLYLNDSAAASSDSDLAGGATAFLSPDGKRRIDVNPKVGSVLIFQHSRLLHEGATVTQGQKFTVRMDILYELIRQATAAGSKEPK</sequence>
<keyword evidence="4" id="KW-0560">Oxidoreductase</keyword>
<dbReference type="PANTHER" id="PTHR10869">
    <property type="entry name" value="PROLYL 4-HYDROXYLASE ALPHA SUBUNIT"/>
    <property type="match status" value="1"/>
</dbReference>
<name>A0A8K0SQ50_9HYPO</name>
<dbReference type="Proteomes" id="UP000813444">
    <property type="component" value="Unassembled WGS sequence"/>
</dbReference>